<dbReference type="Proteomes" id="UP000636891">
    <property type="component" value="Unassembled WGS sequence"/>
</dbReference>
<dbReference type="EMBL" id="JACOOK010000002">
    <property type="protein sequence ID" value="MBC5616331.1"/>
    <property type="molecule type" value="Genomic_DNA"/>
</dbReference>
<evidence type="ECO:0000313" key="8">
    <source>
        <dbReference type="Proteomes" id="UP000636891"/>
    </source>
</evidence>
<dbReference type="CDD" id="cd07205">
    <property type="entry name" value="Pat_PNPLA6_PNPLA7_NTE1_like"/>
    <property type="match status" value="1"/>
</dbReference>
<feature type="chain" id="PRO_5046894622" evidence="5">
    <location>
        <begin position="22"/>
        <end position="771"/>
    </location>
</feature>
<dbReference type="RefSeq" id="WP_055202871.1">
    <property type="nucleotide sequence ID" value="NZ_JACOOK010000002.1"/>
</dbReference>
<dbReference type="PROSITE" id="PS51635">
    <property type="entry name" value="PNPLA"/>
    <property type="match status" value="1"/>
</dbReference>
<evidence type="ECO:0000256" key="3">
    <source>
        <dbReference type="ARBA" id="ARBA00023098"/>
    </source>
</evidence>
<feature type="active site" description="Nucleophile" evidence="4">
    <location>
        <position position="59"/>
    </location>
</feature>
<dbReference type="Gene3D" id="3.40.1090.10">
    <property type="entry name" value="Cytosolic phospholipase A2 catalytic domain"/>
    <property type="match status" value="2"/>
</dbReference>
<evidence type="ECO:0000256" key="2">
    <source>
        <dbReference type="ARBA" id="ARBA00022963"/>
    </source>
</evidence>
<evidence type="ECO:0000256" key="5">
    <source>
        <dbReference type="SAM" id="SignalP"/>
    </source>
</evidence>
<keyword evidence="2 4" id="KW-0442">Lipid degradation</keyword>
<evidence type="ECO:0000256" key="1">
    <source>
        <dbReference type="ARBA" id="ARBA00022801"/>
    </source>
</evidence>
<gene>
    <name evidence="7" type="ORF">H8S08_04755</name>
</gene>
<feature type="short sequence motif" description="DGA/G" evidence="4">
    <location>
        <begin position="211"/>
        <end position="213"/>
    </location>
</feature>
<dbReference type="InterPro" id="IPR016035">
    <property type="entry name" value="Acyl_Trfase/lysoPLipase"/>
</dbReference>
<keyword evidence="5" id="KW-0732">Signal</keyword>
<feature type="short sequence motif" description="GXGXXG" evidence="4">
    <location>
        <begin position="30"/>
        <end position="35"/>
    </location>
</feature>
<dbReference type="PANTHER" id="PTHR14226">
    <property type="entry name" value="NEUROPATHY TARGET ESTERASE/SWISS CHEESE D.MELANOGASTER"/>
    <property type="match status" value="1"/>
</dbReference>
<keyword evidence="3 4" id="KW-0443">Lipid metabolism</keyword>
<feature type="short sequence motif" description="GXSXG" evidence="4">
    <location>
        <begin position="57"/>
        <end position="61"/>
    </location>
</feature>
<reference evidence="7 8" key="1">
    <citation type="submission" date="2020-08" db="EMBL/GenBank/DDBJ databases">
        <title>Genome public.</title>
        <authorList>
            <person name="Liu C."/>
            <person name="Sun Q."/>
        </authorList>
    </citation>
    <scope>NUCLEOTIDE SEQUENCE [LARGE SCALE GENOMIC DNA]</scope>
    <source>
        <strain evidence="7 8">New-7</strain>
    </source>
</reference>
<evidence type="ECO:0000256" key="4">
    <source>
        <dbReference type="PROSITE-ProRule" id="PRU01161"/>
    </source>
</evidence>
<comment type="caution">
    <text evidence="7">The sequence shown here is derived from an EMBL/GenBank/DDBJ whole genome shotgun (WGS) entry which is preliminary data.</text>
</comment>
<name>A0ABR7CKZ9_9BACT</name>
<keyword evidence="1 4" id="KW-0378">Hydrolase</keyword>
<dbReference type="Gene3D" id="2.40.160.50">
    <property type="entry name" value="membrane protein fhac: a member of the omp85/tpsb transporter family"/>
    <property type="match status" value="1"/>
</dbReference>
<feature type="signal peptide" evidence="5">
    <location>
        <begin position="1"/>
        <end position="21"/>
    </location>
</feature>
<proteinExistence type="predicted"/>
<evidence type="ECO:0000313" key="7">
    <source>
        <dbReference type="EMBL" id="MBC5616331.1"/>
    </source>
</evidence>
<evidence type="ECO:0000259" key="6">
    <source>
        <dbReference type="PROSITE" id="PS51635"/>
    </source>
</evidence>
<sequence>MTRIKSIITGLSVWIAISASAQKVGVVMSGGGAKGLYHIGVMKALEENGIPVDYVSGTSMGSIIAGLYAIGYTPDEMAEVFKSDQIKYWMSGKIKPQYIYYFRQKQPNAAMVSLRLDLRNRNKKMVAQLPTNLIPSDQIDMSFVEFFAAPNAQCGGDFDKLFVPFRCVATDAAAQKEVVYRNGDLGKAIRASMTIPLVFKPLKQDSTLLYDGGMYNNFPWQVLKEDFGPEVLIGSKCTAGNTKPSEDNVVDQILALTMMHTDYKLPSDSDILIEHAFEDVSTLDFGKVEYVINRGYSDAIDAMPLIKERITRRVDPDSLSAARKAYRASLPNLFFDKYEISGLNDNQTMYVKELLQLDGPKNAKKKKDRAFDLEKFRSGYFKILSDGDIEGNYPDVTYDDSSKFFKLDIEMKTKPSFKVMFGGNVSSTSMNQAYVGLEYRRIGLSSQTYNFDGYFSPLYSSLSLRGRTDFFMKALFSLDYGYNFNYYNYFKSNFGGIAKKTDLTYSKYIDTYATAALTVPVDRYSVLSLRMNGGYDRYSYFQTTDYTDDDVMDRTQFPFFGLKLELDRNGLNYLLYPTRGIRQTISAIFVTGNEMYAPGTRSPDQVPRRSGDSRHWFGAQFVREHYYPVCKWFSVGYLAQLVVTNHPSFTNEYATNISSPAFTPTPHSRFVYIKEFRSNSFIGLGIMPTFEFAPKFYLKNSAYAFLPGDNNKVKENIHKRVRYMFNSSLVYQTAFGPVSLTLSKYDVTNKNNWFLTFNFGFTIFNRNGLFY</sequence>
<accession>A0ABR7CKZ9</accession>
<dbReference type="PANTHER" id="PTHR14226:SF29">
    <property type="entry name" value="NEUROPATHY TARGET ESTERASE SWS"/>
    <property type="match status" value="1"/>
</dbReference>
<dbReference type="InterPro" id="IPR050301">
    <property type="entry name" value="NTE"/>
</dbReference>
<keyword evidence="8" id="KW-1185">Reference proteome</keyword>
<organism evidence="7 8">
    <name type="scientific">Alistipes hominis</name>
    <dbReference type="NCBI Taxonomy" id="2763015"/>
    <lineage>
        <taxon>Bacteria</taxon>
        <taxon>Pseudomonadati</taxon>
        <taxon>Bacteroidota</taxon>
        <taxon>Bacteroidia</taxon>
        <taxon>Bacteroidales</taxon>
        <taxon>Rikenellaceae</taxon>
        <taxon>Alistipes</taxon>
    </lineage>
</organism>
<feature type="domain" description="PNPLA" evidence="6">
    <location>
        <begin position="26"/>
        <end position="224"/>
    </location>
</feature>
<dbReference type="InterPro" id="IPR002641">
    <property type="entry name" value="PNPLA_dom"/>
</dbReference>
<protein>
    <submittedName>
        <fullName evidence="7">Patatin-like phospholipase family protein</fullName>
    </submittedName>
</protein>
<feature type="active site" description="Proton acceptor" evidence="4">
    <location>
        <position position="211"/>
    </location>
</feature>
<dbReference type="SUPFAM" id="SSF52151">
    <property type="entry name" value="FabD/lysophospholipase-like"/>
    <property type="match status" value="1"/>
</dbReference>
<dbReference type="Pfam" id="PF01734">
    <property type="entry name" value="Patatin"/>
    <property type="match status" value="1"/>
</dbReference>